<feature type="transmembrane region" description="Helical" evidence="6">
    <location>
        <begin position="64"/>
        <end position="86"/>
    </location>
</feature>
<feature type="transmembrane region" description="Helical" evidence="6">
    <location>
        <begin position="179"/>
        <end position="203"/>
    </location>
</feature>
<dbReference type="RefSeq" id="WP_248362120.1">
    <property type="nucleotide sequence ID" value="NZ_AP025591.1"/>
</dbReference>
<feature type="transmembrane region" description="Helical" evidence="6">
    <location>
        <begin position="245"/>
        <end position="265"/>
    </location>
</feature>
<feature type="transmembrane region" description="Helical" evidence="6">
    <location>
        <begin position="151"/>
        <end position="172"/>
    </location>
</feature>
<dbReference type="Proteomes" id="UP001162891">
    <property type="component" value="Chromosome"/>
</dbReference>
<evidence type="ECO:0000256" key="2">
    <source>
        <dbReference type="ARBA" id="ARBA00007362"/>
    </source>
</evidence>
<sequence length="293" mass="30414">MRTRIGLVYVAVAFLWGSTWLVVRLGLADLPPLLFAGVRMSLAAAILAPFALRGGHWREVVGPLRARVALVGLFQIAVPYGLLFAAQQWVPSGLSAVLFATFPVWIALVARVLLPGERLGPGKLLSAVLGVGGVAVLQWPHLQDLETSRTLALGSALIVLASIVVAIANVLARRHLVTLTPLALTAGQTIVGSAVLLAAAALLERGAPVAFTPRAWGALLYLAVFGTALTYLGLYWLVPRVPIAAIGAIPLLDTTVAVFLGAVVLGEPLSWNMAGGAGMVLAAAALATRDTPG</sequence>
<proteinExistence type="inferred from homology"/>
<gene>
    <name evidence="8" type="ORF">AMOR_27720</name>
</gene>
<dbReference type="PANTHER" id="PTHR32322:SF2">
    <property type="entry name" value="EAMA DOMAIN-CONTAINING PROTEIN"/>
    <property type="match status" value="1"/>
</dbReference>
<protein>
    <submittedName>
        <fullName evidence="8">Drug/metabolite exporter YedA</fullName>
    </submittedName>
</protein>
<dbReference type="Pfam" id="PF00892">
    <property type="entry name" value="EamA"/>
    <property type="match status" value="2"/>
</dbReference>
<evidence type="ECO:0000256" key="4">
    <source>
        <dbReference type="ARBA" id="ARBA00022989"/>
    </source>
</evidence>
<dbReference type="InterPro" id="IPR000620">
    <property type="entry name" value="EamA_dom"/>
</dbReference>
<dbReference type="InterPro" id="IPR050638">
    <property type="entry name" value="AA-Vitamin_Transporters"/>
</dbReference>
<comment type="similarity">
    <text evidence="2">Belongs to the EamA transporter family.</text>
</comment>
<reference evidence="9" key="1">
    <citation type="journal article" date="2022" name="Int. J. Syst. Evol. Microbiol.">
        <title>Anaeromyxobacter oryzae sp. nov., Anaeromyxobacter diazotrophicus sp. nov. and Anaeromyxobacter paludicola sp. nov., isolated from paddy soils.</title>
        <authorList>
            <person name="Itoh H."/>
            <person name="Xu Z."/>
            <person name="Mise K."/>
            <person name="Masuda Y."/>
            <person name="Ushijima N."/>
            <person name="Hayakawa C."/>
            <person name="Shiratori Y."/>
            <person name="Senoo K."/>
        </authorList>
    </citation>
    <scope>NUCLEOTIDE SEQUENCE [LARGE SCALE GENOMIC DNA]</scope>
    <source>
        <strain evidence="9">Red232</strain>
    </source>
</reference>
<feature type="transmembrane region" description="Helical" evidence="6">
    <location>
        <begin position="92"/>
        <end position="114"/>
    </location>
</feature>
<keyword evidence="3 6" id="KW-0812">Transmembrane</keyword>
<keyword evidence="9" id="KW-1185">Reference proteome</keyword>
<evidence type="ECO:0000256" key="3">
    <source>
        <dbReference type="ARBA" id="ARBA00022692"/>
    </source>
</evidence>
<organism evidence="8 9">
    <name type="scientific">Anaeromyxobacter oryzae</name>
    <dbReference type="NCBI Taxonomy" id="2918170"/>
    <lineage>
        <taxon>Bacteria</taxon>
        <taxon>Pseudomonadati</taxon>
        <taxon>Myxococcota</taxon>
        <taxon>Myxococcia</taxon>
        <taxon>Myxococcales</taxon>
        <taxon>Cystobacterineae</taxon>
        <taxon>Anaeromyxobacteraceae</taxon>
        <taxon>Anaeromyxobacter</taxon>
    </lineage>
</organism>
<keyword evidence="4 6" id="KW-1133">Transmembrane helix</keyword>
<evidence type="ECO:0000259" key="7">
    <source>
        <dbReference type="Pfam" id="PF00892"/>
    </source>
</evidence>
<evidence type="ECO:0000256" key="6">
    <source>
        <dbReference type="SAM" id="Phobius"/>
    </source>
</evidence>
<evidence type="ECO:0000256" key="1">
    <source>
        <dbReference type="ARBA" id="ARBA00004141"/>
    </source>
</evidence>
<evidence type="ECO:0000313" key="9">
    <source>
        <dbReference type="Proteomes" id="UP001162891"/>
    </source>
</evidence>
<name>A0ABM7WWC5_9BACT</name>
<dbReference type="SUPFAM" id="SSF103481">
    <property type="entry name" value="Multidrug resistance efflux transporter EmrE"/>
    <property type="match status" value="2"/>
</dbReference>
<feature type="transmembrane region" description="Helical" evidence="6">
    <location>
        <begin position="7"/>
        <end position="27"/>
    </location>
</feature>
<dbReference type="PANTHER" id="PTHR32322">
    <property type="entry name" value="INNER MEMBRANE TRANSPORTER"/>
    <property type="match status" value="1"/>
</dbReference>
<feature type="transmembrane region" description="Helical" evidence="6">
    <location>
        <begin position="33"/>
        <end position="52"/>
    </location>
</feature>
<feature type="transmembrane region" description="Helical" evidence="6">
    <location>
        <begin position="215"/>
        <end position="238"/>
    </location>
</feature>
<dbReference type="InterPro" id="IPR037185">
    <property type="entry name" value="EmrE-like"/>
</dbReference>
<evidence type="ECO:0000256" key="5">
    <source>
        <dbReference type="ARBA" id="ARBA00023136"/>
    </source>
</evidence>
<feature type="domain" description="EamA" evidence="7">
    <location>
        <begin position="153"/>
        <end position="288"/>
    </location>
</feature>
<accession>A0ABM7WWC5</accession>
<feature type="domain" description="EamA" evidence="7">
    <location>
        <begin position="8"/>
        <end position="137"/>
    </location>
</feature>
<dbReference type="EMBL" id="AP025591">
    <property type="protein sequence ID" value="BDG03776.1"/>
    <property type="molecule type" value="Genomic_DNA"/>
</dbReference>
<keyword evidence="5 6" id="KW-0472">Membrane</keyword>
<feature type="transmembrane region" description="Helical" evidence="6">
    <location>
        <begin position="121"/>
        <end position="139"/>
    </location>
</feature>
<comment type="subcellular location">
    <subcellularLocation>
        <location evidence="1">Membrane</location>
        <topology evidence="1">Multi-pass membrane protein</topology>
    </subcellularLocation>
</comment>
<evidence type="ECO:0000313" key="8">
    <source>
        <dbReference type="EMBL" id="BDG03776.1"/>
    </source>
</evidence>